<organism evidence="1 2">
    <name type="scientific">Ophiobolus disseminans</name>
    <dbReference type="NCBI Taxonomy" id="1469910"/>
    <lineage>
        <taxon>Eukaryota</taxon>
        <taxon>Fungi</taxon>
        <taxon>Dikarya</taxon>
        <taxon>Ascomycota</taxon>
        <taxon>Pezizomycotina</taxon>
        <taxon>Dothideomycetes</taxon>
        <taxon>Pleosporomycetidae</taxon>
        <taxon>Pleosporales</taxon>
        <taxon>Pleosporineae</taxon>
        <taxon>Phaeosphaeriaceae</taxon>
        <taxon>Ophiobolus</taxon>
    </lineage>
</organism>
<gene>
    <name evidence="1" type="ORF">CC86DRAFT_401522</name>
</gene>
<reference evidence="1" key="1">
    <citation type="journal article" date="2020" name="Stud. Mycol.">
        <title>101 Dothideomycetes genomes: a test case for predicting lifestyles and emergence of pathogens.</title>
        <authorList>
            <person name="Haridas S."/>
            <person name="Albert R."/>
            <person name="Binder M."/>
            <person name="Bloem J."/>
            <person name="Labutti K."/>
            <person name="Salamov A."/>
            <person name="Andreopoulos B."/>
            <person name="Baker S."/>
            <person name="Barry K."/>
            <person name="Bills G."/>
            <person name="Bluhm B."/>
            <person name="Cannon C."/>
            <person name="Castanera R."/>
            <person name="Culley D."/>
            <person name="Daum C."/>
            <person name="Ezra D."/>
            <person name="Gonzalez J."/>
            <person name="Henrissat B."/>
            <person name="Kuo A."/>
            <person name="Liang C."/>
            <person name="Lipzen A."/>
            <person name="Lutzoni F."/>
            <person name="Magnuson J."/>
            <person name="Mondo S."/>
            <person name="Nolan M."/>
            <person name="Ohm R."/>
            <person name="Pangilinan J."/>
            <person name="Park H.-J."/>
            <person name="Ramirez L."/>
            <person name="Alfaro M."/>
            <person name="Sun H."/>
            <person name="Tritt A."/>
            <person name="Yoshinaga Y."/>
            <person name="Zwiers L.-H."/>
            <person name="Turgeon B."/>
            <person name="Goodwin S."/>
            <person name="Spatafora J."/>
            <person name="Crous P."/>
            <person name="Grigoriev I."/>
        </authorList>
    </citation>
    <scope>NUCLEOTIDE SEQUENCE</scope>
    <source>
        <strain evidence="1">CBS 113818</strain>
    </source>
</reference>
<dbReference type="AlphaFoldDB" id="A0A6A7AE74"/>
<evidence type="ECO:0000313" key="2">
    <source>
        <dbReference type="Proteomes" id="UP000799424"/>
    </source>
</evidence>
<dbReference type="Proteomes" id="UP000799424">
    <property type="component" value="Unassembled WGS sequence"/>
</dbReference>
<accession>A0A6A7AE74</accession>
<name>A0A6A7AE74_9PLEO</name>
<evidence type="ECO:0000313" key="1">
    <source>
        <dbReference type="EMBL" id="KAF2830957.1"/>
    </source>
</evidence>
<proteinExistence type="predicted"/>
<keyword evidence="2" id="KW-1185">Reference proteome</keyword>
<dbReference type="EMBL" id="MU006218">
    <property type="protein sequence ID" value="KAF2830957.1"/>
    <property type="molecule type" value="Genomic_DNA"/>
</dbReference>
<dbReference type="OrthoDB" id="3695492at2759"/>
<sequence>MDSIHMEKMNLETVGVQDTGTSPQQQSQLDALMLLNRKVSPLLRLPSEVRLMIYAYVIGGHHISFQELDIWKQKAPARRIYRP</sequence>
<protein>
    <submittedName>
        <fullName evidence="1">Uncharacterized protein</fullName>
    </submittedName>
</protein>